<organism evidence="2 3">
    <name type="scientific">Reichenbachiella faecimaris</name>
    <dbReference type="NCBI Taxonomy" id="692418"/>
    <lineage>
        <taxon>Bacteria</taxon>
        <taxon>Pseudomonadati</taxon>
        <taxon>Bacteroidota</taxon>
        <taxon>Cytophagia</taxon>
        <taxon>Cytophagales</taxon>
        <taxon>Reichenbachiellaceae</taxon>
        <taxon>Reichenbachiella</taxon>
    </lineage>
</organism>
<accession>A0A1W2GMJ9</accession>
<evidence type="ECO:0000313" key="3">
    <source>
        <dbReference type="Proteomes" id="UP000192472"/>
    </source>
</evidence>
<dbReference type="RefSeq" id="WP_084374157.1">
    <property type="nucleotide sequence ID" value="NZ_FWYF01000004.1"/>
</dbReference>
<reference evidence="2 3" key="1">
    <citation type="submission" date="2017-04" db="EMBL/GenBank/DDBJ databases">
        <authorList>
            <person name="Afonso C.L."/>
            <person name="Miller P.J."/>
            <person name="Scott M.A."/>
            <person name="Spackman E."/>
            <person name="Goraichik I."/>
            <person name="Dimitrov K.M."/>
            <person name="Suarez D.L."/>
            <person name="Swayne D.E."/>
        </authorList>
    </citation>
    <scope>NUCLEOTIDE SEQUENCE [LARGE SCALE GENOMIC DNA]</scope>
    <source>
        <strain evidence="2 3">DSM 26133</strain>
    </source>
</reference>
<sequence length="326" mass="36337">MNEEEYEAARAAYEEALAQAREEAEEAARNAAIELAHEAARLAVEEARAEDSGALAEQQQAFEEQWTFFYKTWTDEANQALSDRGISVYCSDIEYGILDDIMNDVLGDEYGGGVEVVGTYIGYDDLYAEAYADAYSAALDELISNIEIDLDFEDFLEDFVDDDENEEEESNFTQDQLSTASENALNTVNDDYAHDEKACNIGLRLFYNELTCNTDLDGMLANELVEHWQDSDDWELIEMEDAQGLANDGVFVVAGAQEEGSESGHVIVIVPGEEAYSGSWGEDVPLGFDTGPSKKWKSKKISFSWGSDKKDDVEFYKYVGDTSCED</sequence>
<evidence type="ECO:0000256" key="1">
    <source>
        <dbReference type="SAM" id="Coils"/>
    </source>
</evidence>
<dbReference type="Proteomes" id="UP000192472">
    <property type="component" value="Unassembled WGS sequence"/>
</dbReference>
<name>A0A1W2GMJ9_REIFA</name>
<dbReference type="OrthoDB" id="980854at2"/>
<feature type="coiled-coil region" evidence="1">
    <location>
        <begin position="3"/>
        <end position="50"/>
    </location>
</feature>
<dbReference type="EMBL" id="FWYF01000004">
    <property type="protein sequence ID" value="SMD37889.1"/>
    <property type="molecule type" value="Genomic_DNA"/>
</dbReference>
<dbReference type="AlphaFoldDB" id="A0A1W2GMJ9"/>
<protein>
    <submittedName>
        <fullName evidence="2">Uncharacterized protein</fullName>
    </submittedName>
</protein>
<dbReference type="Gene3D" id="3.90.1720.10">
    <property type="entry name" value="endopeptidase domain like (from Nostoc punctiforme)"/>
    <property type="match status" value="1"/>
</dbReference>
<gene>
    <name evidence="2" type="ORF">SAMN04488029_3523</name>
</gene>
<keyword evidence="3" id="KW-1185">Reference proteome</keyword>
<keyword evidence="1" id="KW-0175">Coiled coil</keyword>
<dbReference type="STRING" id="692418.SAMN04488029_3523"/>
<evidence type="ECO:0000313" key="2">
    <source>
        <dbReference type="EMBL" id="SMD37889.1"/>
    </source>
</evidence>
<proteinExistence type="predicted"/>